<reference evidence="1" key="1">
    <citation type="submission" date="2020-11" db="EMBL/GenBank/DDBJ databases">
        <title>Connecting structure to function with the recovery of over 1000 high-quality activated sludge metagenome-assembled genomes encoding full-length rRNA genes using long-read sequencing.</title>
        <authorList>
            <person name="Singleton C.M."/>
            <person name="Petriglieri F."/>
            <person name="Kristensen J.M."/>
            <person name="Kirkegaard R.H."/>
            <person name="Michaelsen T.Y."/>
            <person name="Andersen M.H."/>
            <person name="Karst S.M."/>
            <person name="Dueholm M.S."/>
            <person name="Nielsen P.H."/>
            <person name="Albertsen M."/>
        </authorList>
    </citation>
    <scope>NUCLEOTIDE SEQUENCE</scope>
    <source>
        <strain evidence="1">Fred_18-Q3-R57-64_BAT3C.431</strain>
    </source>
</reference>
<organism evidence="1">
    <name type="scientific">Candidatus Iainarchaeum sp</name>
    <dbReference type="NCBI Taxonomy" id="3101447"/>
    <lineage>
        <taxon>Archaea</taxon>
        <taxon>Candidatus Iainarchaeota</taxon>
        <taxon>Candidatus Iainarchaeia</taxon>
        <taxon>Candidatus Iainarchaeales</taxon>
        <taxon>Candidatus Iainarchaeaceae</taxon>
        <taxon>Candidatus Iainarchaeum</taxon>
    </lineage>
</organism>
<dbReference type="EMBL" id="CP064981">
    <property type="protein sequence ID" value="QQR93070.1"/>
    <property type="molecule type" value="Genomic_DNA"/>
</dbReference>
<proteinExistence type="predicted"/>
<dbReference type="Proteomes" id="UP000596004">
    <property type="component" value="Chromosome"/>
</dbReference>
<name>A0A7T9DKM2_9ARCH</name>
<accession>A0A7T9DKM2</accession>
<gene>
    <name evidence="1" type="ORF">IPJ89_02410</name>
</gene>
<sequence length="48" mass="5640">MNCECNYTPNRSFLTRQEKVEMLKEYKEALDKESQGVSEKIKELEKAA</sequence>
<dbReference type="AlphaFoldDB" id="A0A7T9DKM2"/>
<protein>
    <submittedName>
        <fullName evidence="1">DUF5320 domain-containing protein</fullName>
    </submittedName>
</protein>
<evidence type="ECO:0000313" key="1">
    <source>
        <dbReference type="EMBL" id="QQR93070.1"/>
    </source>
</evidence>